<evidence type="ECO:0000313" key="4">
    <source>
        <dbReference type="Proteomes" id="UP000013827"/>
    </source>
</evidence>
<feature type="signal peptide" evidence="2">
    <location>
        <begin position="1"/>
        <end position="18"/>
    </location>
</feature>
<evidence type="ECO:0008006" key="5">
    <source>
        <dbReference type="Google" id="ProtNLM"/>
    </source>
</evidence>
<dbReference type="Proteomes" id="UP000013827">
    <property type="component" value="Unassembled WGS sequence"/>
</dbReference>
<dbReference type="RefSeq" id="XP_005757949.1">
    <property type="nucleotide sequence ID" value="XM_005757892.1"/>
</dbReference>
<feature type="compositionally biased region" description="Basic and acidic residues" evidence="1">
    <location>
        <begin position="112"/>
        <end position="128"/>
    </location>
</feature>
<dbReference type="SUPFAM" id="SSF53756">
    <property type="entry name" value="UDP-Glycosyltransferase/glycogen phosphorylase"/>
    <property type="match status" value="1"/>
</dbReference>
<evidence type="ECO:0000256" key="2">
    <source>
        <dbReference type="SAM" id="SignalP"/>
    </source>
</evidence>
<reference evidence="4" key="1">
    <citation type="journal article" date="2013" name="Nature">
        <title>Pan genome of the phytoplankton Emiliania underpins its global distribution.</title>
        <authorList>
            <person name="Read B.A."/>
            <person name="Kegel J."/>
            <person name="Klute M.J."/>
            <person name="Kuo A."/>
            <person name="Lefebvre S.C."/>
            <person name="Maumus F."/>
            <person name="Mayer C."/>
            <person name="Miller J."/>
            <person name="Monier A."/>
            <person name="Salamov A."/>
            <person name="Young J."/>
            <person name="Aguilar M."/>
            <person name="Claverie J.M."/>
            <person name="Frickenhaus S."/>
            <person name="Gonzalez K."/>
            <person name="Herman E.K."/>
            <person name="Lin Y.C."/>
            <person name="Napier J."/>
            <person name="Ogata H."/>
            <person name="Sarno A.F."/>
            <person name="Shmutz J."/>
            <person name="Schroeder D."/>
            <person name="de Vargas C."/>
            <person name="Verret F."/>
            <person name="von Dassow P."/>
            <person name="Valentin K."/>
            <person name="Van de Peer Y."/>
            <person name="Wheeler G."/>
            <person name="Dacks J.B."/>
            <person name="Delwiche C.F."/>
            <person name="Dyhrman S.T."/>
            <person name="Glockner G."/>
            <person name="John U."/>
            <person name="Richards T."/>
            <person name="Worden A.Z."/>
            <person name="Zhang X."/>
            <person name="Grigoriev I.V."/>
            <person name="Allen A.E."/>
            <person name="Bidle K."/>
            <person name="Borodovsky M."/>
            <person name="Bowler C."/>
            <person name="Brownlee C."/>
            <person name="Cock J.M."/>
            <person name="Elias M."/>
            <person name="Gladyshev V.N."/>
            <person name="Groth M."/>
            <person name="Guda C."/>
            <person name="Hadaegh A."/>
            <person name="Iglesias-Rodriguez M.D."/>
            <person name="Jenkins J."/>
            <person name="Jones B.M."/>
            <person name="Lawson T."/>
            <person name="Leese F."/>
            <person name="Lindquist E."/>
            <person name="Lobanov A."/>
            <person name="Lomsadze A."/>
            <person name="Malik S.B."/>
            <person name="Marsh M.E."/>
            <person name="Mackinder L."/>
            <person name="Mock T."/>
            <person name="Mueller-Roeber B."/>
            <person name="Pagarete A."/>
            <person name="Parker M."/>
            <person name="Probert I."/>
            <person name="Quesneville H."/>
            <person name="Raines C."/>
            <person name="Rensing S.A."/>
            <person name="Riano-Pachon D.M."/>
            <person name="Richier S."/>
            <person name="Rokitta S."/>
            <person name="Shiraiwa Y."/>
            <person name="Soanes D.M."/>
            <person name="van der Giezen M."/>
            <person name="Wahlund T.M."/>
            <person name="Williams B."/>
            <person name="Wilson W."/>
            <person name="Wolfe G."/>
            <person name="Wurch L.L."/>
        </authorList>
    </citation>
    <scope>NUCLEOTIDE SEQUENCE</scope>
</reference>
<name>A0A0D3I2N5_EMIH1</name>
<keyword evidence="4" id="KW-1185">Reference proteome</keyword>
<dbReference type="KEGG" id="ehx:EMIHUDRAFT_457656"/>
<dbReference type="KEGG" id="ehx:EMIHUDRAFT_460196"/>
<evidence type="ECO:0000313" key="3">
    <source>
        <dbReference type="EnsemblProtists" id="EOD05520"/>
    </source>
</evidence>
<dbReference type="EnsemblProtists" id="EOD05520">
    <property type="protein sequence ID" value="EOD05520"/>
    <property type="gene ID" value="EMIHUDRAFT_460196"/>
</dbReference>
<dbReference type="RefSeq" id="XP_005777367.1">
    <property type="nucleotide sequence ID" value="XM_005777310.1"/>
</dbReference>
<dbReference type="PaxDb" id="2903-EOD05520"/>
<reference evidence="3" key="2">
    <citation type="submission" date="2024-10" db="UniProtKB">
        <authorList>
            <consortium name="EnsemblProtists"/>
        </authorList>
    </citation>
    <scope>IDENTIFICATION</scope>
</reference>
<sequence length="472" mass="51878">MAWIALLALVGSSANISARALASSSVPAIGPAPGIMGRHSVTLWRLTGAHSGLCAKPLRKATRDPTLDGERTCSVPSLKKLLSKQYHGKTCGTAKPGPGGRCPNEECAMSKPPEERTEGPSKSAVKTENRWRPICRRAKEGHSQSARCHKRGTMPPLRAWAFVGSCLRGTGVAMFDYADYGETLLKLPAPHFFCISGPGGGDEDKFRERFGKHKVTMLPGWPSTQRLDELLRPHNVSHVYLHKAGGNDGIVARTAVNLVHAVFTGKHPHGDRYARISSFVSNGGHVPVVPYLVRPLPSGKTHRRKALRIAPTTTVLCRYGGYETFDIKFAQLAVVEAVKRRADLEFLFVNTAPFAQHERIRFLPKTSTDAAKADFIRTCDAMLHARSGGETFGLAIAEFAMLGKRVITARVAPSAVHIQELGERAMLFHSYDSLLELLLAFDRNAHLDPEWNGYAKYRPAHVMRIFYDVFLS</sequence>
<feature type="region of interest" description="Disordered" evidence="1">
    <location>
        <begin position="108"/>
        <end position="128"/>
    </location>
</feature>
<dbReference type="Gene3D" id="3.40.50.2000">
    <property type="entry name" value="Glycogen Phosphorylase B"/>
    <property type="match status" value="1"/>
</dbReference>
<dbReference type="CDD" id="cd01635">
    <property type="entry name" value="Glycosyltransferase_GTB-type"/>
    <property type="match status" value="1"/>
</dbReference>
<protein>
    <recommendedName>
        <fullName evidence="5">Glycosyl transferase family 1 domain-containing protein</fullName>
    </recommendedName>
</protein>
<feature type="chain" id="PRO_5044053454" description="Glycosyl transferase family 1 domain-containing protein" evidence="2">
    <location>
        <begin position="19"/>
        <end position="472"/>
    </location>
</feature>
<dbReference type="EnsemblProtists" id="EOD24938">
    <property type="protein sequence ID" value="EOD24938"/>
    <property type="gene ID" value="EMIHUDRAFT_457656"/>
</dbReference>
<dbReference type="AlphaFoldDB" id="A0A0D3I2N5"/>
<accession>A0A0D3I2N5</accession>
<organism evidence="3 4">
    <name type="scientific">Emiliania huxleyi (strain CCMP1516)</name>
    <dbReference type="NCBI Taxonomy" id="280463"/>
    <lineage>
        <taxon>Eukaryota</taxon>
        <taxon>Haptista</taxon>
        <taxon>Haptophyta</taxon>
        <taxon>Prymnesiophyceae</taxon>
        <taxon>Isochrysidales</taxon>
        <taxon>Noelaerhabdaceae</taxon>
        <taxon>Emiliania</taxon>
    </lineage>
</organism>
<keyword evidence="2" id="KW-0732">Signal</keyword>
<evidence type="ECO:0000256" key="1">
    <source>
        <dbReference type="SAM" id="MobiDB-lite"/>
    </source>
</evidence>
<proteinExistence type="predicted"/>
<dbReference type="HOGENOM" id="CLU_579302_0_0_1"/>
<dbReference type="GeneID" id="17251670"/>
<dbReference type="GeneID" id="17270482"/>